<evidence type="ECO:0000313" key="2">
    <source>
        <dbReference type="Proteomes" id="UP000612808"/>
    </source>
</evidence>
<dbReference type="Proteomes" id="UP000612808">
    <property type="component" value="Unassembled WGS sequence"/>
</dbReference>
<comment type="caution">
    <text evidence="1">The sequence shown here is derived from an EMBL/GenBank/DDBJ whole genome shotgun (WGS) entry which is preliminary data.</text>
</comment>
<protein>
    <submittedName>
        <fullName evidence="1">Uncharacterized protein</fullName>
    </submittedName>
</protein>
<name>A0A8J3J3E5_9ACTN</name>
<keyword evidence="2" id="KW-1185">Reference proteome</keyword>
<dbReference type="AlphaFoldDB" id="A0A8J3J3E5"/>
<evidence type="ECO:0000313" key="1">
    <source>
        <dbReference type="EMBL" id="GID11237.1"/>
    </source>
</evidence>
<accession>A0A8J3J3E5</accession>
<proteinExistence type="predicted"/>
<dbReference type="RefSeq" id="WP_203657169.1">
    <property type="nucleotide sequence ID" value="NZ_BAAAZM010000006.1"/>
</dbReference>
<reference evidence="1" key="1">
    <citation type="submission" date="2021-01" db="EMBL/GenBank/DDBJ databases">
        <title>Whole genome shotgun sequence of Actinocatenispora rupis NBRC 107355.</title>
        <authorList>
            <person name="Komaki H."/>
            <person name="Tamura T."/>
        </authorList>
    </citation>
    <scope>NUCLEOTIDE SEQUENCE</scope>
    <source>
        <strain evidence="1">NBRC 107355</strain>
    </source>
</reference>
<gene>
    <name evidence="1" type="ORF">Aru02nite_21260</name>
</gene>
<dbReference type="EMBL" id="BOMB01000012">
    <property type="protein sequence ID" value="GID11237.1"/>
    <property type="molecule type" value="Genomic_DNA"/>
</dbReference>
<sequence>MVALSRSGPPDRRALVGAVVRIGPPCGELPCGPEYTVWFGFRVVAARGLLNRPGWLRLRGWRLPADDLREVTLVVRAAALRARSPGWPLPP</sequence>
<organism evidence="1 2">
    <name type="scientific">Actinocatenispora rupis</name>
    <dbReference type="NCBI Taxonomy" id="519421"/>
    <lineage>
        <taxon>Bacteria</taxon>
        <taxon>Bacillati</taxon>
        <taxon>Actinomycetota</taxon>
        <taxon>Actinomycetes</taxon>
        <taxon>Micromonosporales</taxon>
        <taxon>Micromonosporaceae</taxon>
        <taxon>Actinocatenispora</taxon>
    </lineage>
</organism>